<feature type="compositionally biased region" description="Low complexity" evidence="1">
    <location>
        <begin position="10"/>
        <end position="20"/>
    </location>
</feature>
<organism evidence="3 4">
    <name type="scientific">Dothistroma septosporum (strain NZE10 / CBS 128990)</name>
    <name type="common">Red band needle blight fungus</name>
    <name type="synonym">Mycosphaerella pini</name>
    <dbReference type="NCBI Taxonomy" id="675120"/>
    <lineage>
        <taxon>Eukaryota</taxon>
        <taxon>Fungi</taxon>
        <taxon>Dikarya</taxon>
        <taxon>Ascomycota</taxon>
        <taxon>Pezizomycotina</taxon>
        <taxon>Dothideomycetes</taxon>
        <taxon>Dothideomycetidae</taxon>
        <taxon>Mycosphaerellales</taxon>
        <taxon>Mycosphaerellaceae</taxon>
        <taxon>Dothistroma</taxon>
    </lineage>
</organism>
<accession>N1PKF6</accession>
<proteinExistence type="predicted"/>
<reference evidence="4" key="1">
    <citation type="journal article" date="2012" name="PLoS Genet.">
        <title>The genomes of the fungal plant pathogens Cladosporium fulvum and Dothistroma septosporum reveal adaptation to different hosts and lifestyles but also signatures of common ancestry.</title>
        <authorList>
            <person name="de Wit P.J.G.M."/>
            <person name="van der Burgt A."/>
            <person name="Oekmen B."/>
            <person name="Stergiopoulos I."/>
            <person name="Abd-Elsalam K.A."/>
            <person name="Aerts A.L."/>
            <person name="Bahkali A.H."/>
            <person name="Beenen H.G."/>
            <person name="Chettri P."/>
            <person name="Cox M.P."/>
            <person name="Datema E."/>
            <person name="de Vries R.P."/>
            <person name="Dhillon B."/>
            <person name="Ganley A.R."/>
            <person name="Griffiths S.A."/>
            <person name="Guo Y."/>
            <person name="Hamelin R.C."/>
            <person name="Henrissat B."/>
            <person name="Kabir M.S."/>
            <person name="Jashni M.K."/>
            <person name="Kema G."/>
            <person name="Klaubauf S."/>
            <person name="Lapidus A."/>
            <person name="Levasseur A."/>
            <person name="Lindquist E."/>
            <person name="Mehrabi R."/>
            <person name="Ohm R.A."/>
            <person name="Owen T.J."/>
            <person name="Salamov A."/>
            <person name="Schwelm A."/>
            <person name="Schijlen E."/>
            <person name="Sun H."/>
            <person name="van den Burg H.A."/>
            <person name="van Ham R.C.H.J."/>
            <person name="Zhang S."/>
            <person name="Goodwin S.B."/>
            <person name="Grigoriev I.V."/>
            <person name="Collemare J."/>
            <person name="Bradshaw R.E."/>
        </authorList>
    </citation>
    <scope>NUCLEOTIDE SEQUENCE [LARGE SCALE GENOMIC DNA]</scope>
    <source>
        <strain evidence="4">NZE10 / CBS 128990</strain>
    </source>
</reference>
<dbReference type="STRING" id="675120.N1PKF6"/>
<dbReference type="Proteomes" id="UP000016933">
    <property type="component" value="Unassembled WGS sequence"/>
</dbReference>
<dbReference type="HOGENOM" id="CLU_004184_6_3_1"/>
<evidence type="ECO:0000313" key="3">
    <source>
        <dbReference type="EMBL" id="EME43826.1"/>
    </source>
</evidence>
<evidence type="ECO:0000256" key="1">
    <source>
        <dbReference type="SAM" id="MobiDB-lite"/>
    </source>
</evidence>
<protein>
    <recommendedName>
        <fullName evidence="2">Heterokaryon incompatibility domain-containing protein</fullName>
    </recommendedName>
</protein>
<evidence type="ECO:0000259" key="2">
    <source>
        <dbReference type="Pfam" id="PF06985"/>
    </source>
</evidence>
<dbReference type="Pfam" id="PF06985">
    <property type="entry name" value="HET"/>
    <property type="match status" value="1"/>
</dbReference>
<name>N1PKF6_DOTSN</name>
<dbReference type="OrthoDB" id="3647238at2759"/>
<reference evidence="3 4" key="2">
    <citation type="journal article" date="2012" name="PLoS Pathog.">
        <title>Diverse lifestyles and strategies of plant pathogenesis encoded in the genomes of eighteen Dothideomycetes fungi.</title>
        <authorList>
            <person name="Ohm R.A."/>
            <person name="Feau N."/>
            <person name="Henrissat B."/>
            <person name="Schoch C.L."/>
            <person name="Horwitz B.A."/>
            <person name="Barry K.W."/>
            <person name="Condon B.J."/>
            <person name="Copeland A.C."/>
            <person name="Dhillon B."/>
            <person name="Glaser F."/>
            <person name="Hesse C.N."/>
            <person name="Kosti I."/>
            <person name="LaButti K."/>
            <person name="Lindquist E.A."/>
            <person name="Lucas S."/>
            <person name="Salamov A.A."/>
            <person name="Bradshaw R.E."/>
            <person name="Ciuffetti L."/>
            <person name="Hamelin R.C."/>
            <person name="Kema G.H.J."/>
            <person name="Lawrence C."/>
            <person name="Scott J.A."/>
            <person name="Spatafora J.W."/>
            <person name="Turgeon B.G."/>
            <person name="de Wit P.J.G.M."/>
            <person name="Zhong S."/>
            <person name="Goodwin S.B."/>
            <person name="Grigoriev I.V."/>
        </authorList>
    </citation>
    <scope>NUCLEOTIDE SEQUENCE [LARGE SCALE GENOMIC DNA]</scope>
    <source>
        <strain evidence="4">NZE10 / CBS 128990</strain>
    </source>
</reference>
<feature type="non-terminal residue" evidence="3">
    <location>
        <position position="120"/>
    </location>
</feature>
<dbReference type="InterPro" id="IPR010730">
    <property type="entry name" value="HET"/>
</dbReference>
<dbReference type="EMBL" id="KB446539">
    <property type="protein sequence ID" value="EME43826.1"/>
    <property type="molecule type" value="Genomic_DNA"/>
</dbReference>
<feature type="domain" description="Heterokaryon incompatibility" evidence="2">
    <location>
        <begin position="28"/>
        <end position="116"/>
    </location>
</feature>
<gene>
    <name evidence="3" type="ORF">DOTSEDRAFT_107581</name>
</gene>
<evidence type="ECO:0000313" key="4">
    <source>
        <dbReference type="Proteomes" id="UP000016933"/>
    </source>
</evidence>
<sequence>LDSDGHGDTETSSESDTNSTHGSQEPCYETISYVWGDATKGDFIYIDGKVCDVSRSSEQASRRVQHAQQAVTVWTDAVCIDQNDGKEKSLQVASMADIHRHGKENLVFLGDANEHTESAL</sequence>
<dbReference type="InterPro" id="IPR052895">
    <property type="entry name" value="HetReg/Transcr_Mod"/>
</dbReference>
<dbReference type="AlphaFoldDB" id="N1PKF6"/>
<dbReference type="PANTHER" id="PTHR24148:SF81">
    <property type="entry name" value="HETEROKARYON INCOMPATIBILITY DOMAIN-CONTAINING PROTEIN"/>
    <property type="match status" value="1"/>
</dbReference>
<keyword evidence="4" id="KW-1185">Reference proteome</keyword>
<dbReference type="PANTHER" id="PTHR24148">
    <property type="entry name" value="ANKYRIN REPEAT DOMAIN-CONTAINING PROTEIN 39 HOMOLOG-RELATED"/>
    <property type="match status" value="1"/>
</dbReference>
<feature type="non-terminal residue" evidence="3">
    <location>
        <position position="1"/>
    </location>
</feature>
<feature type="region of interest" description="Disordered" evidence="1">
    <location>
        <begin position="1"/>
        <end position="25"/>
    </location>
</feature>